<gene>
    <name evidence="1" type="ORF">Csa_7G290490</name>
</gene>
<dbReference type="Gramene" id="KGN44426">
    <property type="protein sequence ID" value="KGN44426"/>
    <property type="gene ID" value="Csa_7G290490"/>
</dbReference>
<organism evidence="1 2">
    <name type="scientific">Cucumis sativus</name>
    <name type="common">Cucumber</name>
    <dbReference type="NCBI Taxonomy" id="3659"/>
    <lineage>
        <taxon>Eukaryota</taxon>
        <taxon>Viridiplantae</taxon>
        <taxon>Streptophyta</taxon>
        <taxon>Embryophyta</taxon>
        <taxon>Tracheophyta</taxon>
        <taxon>Spermatophyta</taxon>
        <taxon>Magnoliopsida</taxon>
        <taxon>eudicotyledons</taxon>
        <taxon>Gunneridae</taxon>
        <taxon>Pentapetalae</taxon>
        <taxon>rosids</taxon>
        <taxon>fabids</taxon>
        <taxon>Cucurbitales</taxon>
        <taxon>Cucurbitaceae</taxon>
        <taxon>Benincaseae</taxon>
        <taxon>Cucumis</taxon>
    </lineage>
</organism>
<sequence length="86" mass="10258">MQSSDPRILELNLRRLLCKPTSRAADHRLRPPVFVYHTCALLLNHRRRWFVVDKTHRYSLRSRPASDALAQTFAITFLSVFYKFQR</sequence>
<accession>A0A0A0K9D6</accession>
<dbReference type="EMBL" id="CM002928">
    <property type="protein sequence ID" value="KGN44426.1"/>
    <property type="molecule type" value="Genomic_DNA"/>
</dbReference>
<name>A0A0A0K9D6_CUCSA</name>
<dbReference type="Proteomes" id="UP000029981">
    <property type="component" value="Chromosome 7"/>
</dbReference>
<dbReference type="AlphaFoldDB" id="A0A0A0K9D6"/>
<evidence type="ECO:0000313" key="2">
    <source>
        <dbReference type="Proteomes" id="UP000029981"/>
    </source>
</evidence>
<reference evidence="1 2" key="3">
    <citation type="journal article" date="2010" name="BMC Genomics">
        <title>Transcriptome sequencing and comparative analysis of cucumber flowers with different sex types.</title>
        <authorList>
            <person name="Guo S."/>
            <person name="Zheng Y."/>
            <person name="Joung J.G."/>
            <person name="Liu S."/>
            <person name="Zhang Z."/>
            <person name="Crasta O.R."/>
            <person name="Sobral B.W."/>
            <person name="Xu Y."/>
            <person name="Huang S."/>
            <person name="Fei Z."/>
        </authorList>
    </citation>
    <scope>NUCLEOTIDE SEQUENCE [LARGE SCALE GENOMIC DNA]</scope>
    <source>
        <strain evidence="2">cv. 9930</strain>
    </source>
</reference>
<reference evidence="1 2" key="4">
    <citation type="journal article" date="2011" name="BMC Genomics">
        <title>RNA-Seq improves annotation of protein-coding genes in the cucumber genome.</title>
        <authorList>
            <person name="Li Z."/>
            <person name="Zhang Z."/>
            <person name="Yan P."/>
            <person name="Huang S."/>
            <person name="Fei Z."/>
            <person name="Lin K."/>
        </authorList>
    </citation>
    <scope>NUCLEOTIDE SEQUENCE [LARGE SCALE GENOMIC DNA]</scope>
    <source>
        <strain evidence="2">cv. 9930</strain>
    </source>
</reference>
<protein>
    <submittedName>
        <fullName evidence="1">Uncharacterized protein</fullName>
    </submittedName>
</protein>
<reference evidence="1 2" key="2">
    <citation type="journal article" date="2009" name="PLoS ONE">
        <title>An integrated genetic and cytogenetic map of the cucumber genome.</title>
        <authorList>
            <person name="Ren Y."/>
            <person name="Zhang Z."/>
            <person name="Liu J."/>
            <person name="Staub J.E."/>
            <person name="Han Y."/>
            <person name="Cheng Z."/>
            <person name="Li X."/>
            <person name="Lu J."/>
            <person name="Miao H."/>
            <person name="Kang H."/>
            <person name="Xie B."/>
            <person name="Gu X."/>
            <person name="Wang X."/>
            <person name="Du Y."/>
            <person name="Jin W."/>
            <person name="Huang S."/>
        </authorList>
    </citation>
    <scope>NUCLEOTIDE SEQUENCE [LARGE SCALE GENOMIC DNA]</scope>
    <source>
        <strain evidence="2">cv. 9930</strain>
    </source>
</reference>
<keyword evidence="2" id="KW-1185">Reference proteome</keyword>
<evidence type="ECO:0000313" key="1">
    <source>
        <dbReference type="EMBL" id="KGN44426.1"/>
    </source>
</evidence>
<reference evidence="1 2" key="1">
    <citation type="journal article" date="2009" name="Nat. Genet.">
        <title>The genome of the cucumber, Cucumis sativus L.</title>
        <authorList>
            <person name="Huang S."/>
            <person name="Li R."/>
            <person name="Zhang Z."/>
            <person name="Li L."/>
            <person name="Gu X."/>
            <person name="Fan W."/>
            <person name="Lucas W.J."/>
            <person name="Wang X."/>
            <person name="Xie B."/>
            <person name="Ni P."/>
            <person name="Ren Y."/>
            <person name="Zhu H."/>
            <person name="Li J."/>
            <person name="Lin K."/>
            <person name="Jin W."/>
            <person name="Fei Z."/>
            <person name="Li G."/>
            <person name="Staub J."/>
            <person name="Kilian A."/>
            <person name="van der Vossen E.A."/>
            <person name="Wu Y."/>
            <person name="Guo J."/>
            <person name="He J."/>
            <person name="Jia Z."/>
            <person name="Ren Y."/>
            <person name="Tian G."/>
            <person name="Lu Y."/>
            <person name="Ruan J."/>
            <person name="Qian W."/>
            <person name="Wang M."/>
            <person name="Huang Q."/>
            <person name="Li B."/>
            <person name="Xuan Z."/>
            <person name="Cao J."/>
            <person name="Asan"/>
            <person name="Wu Z."/>
            <person name="Zhang J."/>
            <person name="Cai Q."/>
            <person name="Bai Y."/>
            <person name="Zhao B."/>
            <person name="Han Y."/>
            <person name="Li Y."/>
            <person name="Li X."/>
            <person name="Wang S."/>
            <person name="Shi Q."/>
            <person name="Liu S."/>
            <person name="Cho W.K."/>
            <person name="Kim J.Y."/>
            <person name="Xu Y."/>
            <person name="Heller-Uszynska K."/>
            <person name="Miao H."/>
            <person name="Cheng Z."/>
            <person name="Zhang S."/>
            <person name="Wu J."/>
            <person name="Yang Y."/>
            <person name="Kang H."/>
            <person name="Li M."/>
            <person name="Liang H."/>
            <person name="Ren X."/>
            <person name="Shi Z."/>
            <person name="Wen M."/>
            <person name="Jian M."/>
            <person name="Yang H."/>
            <person name="Zhang G."/>
            <person name="Yang Z."/>
            <person name="Chen R."/>
            <person name="Liu S."/>
            <person name="Li J."/>
            <person name="Ma L."/>
            <person name="Liu H."/>
            <person name="Zhou Y."/>
            <person name="Zhao J."/>
            <person name="Fang X."/>
            <person name="Li G."/>
            <person name="Fang L."/>
            <person name="Li Y."/>
            <person name="Liu D."/>
            <person name="Zheng H."/>
            <person name="Zhang Y."/>
            <person name="Qin N."/>
            <person name="Li Z."/>
            <person name="Yang G."/>
            <person name="Yang S."/>
            <person name="Bolund L."/>
            <person name="Kristiansen K."/>
            <person name="Zheng H."/>
            <person name="Li S."/>
            <person name="Zhang X."/>
            <person name="Yang H."/>
            <person name="Wang J."/>
            <person name="Sun R."/>
            <person name="Zhang B."/>
            <person name="Jiang S."/>
            <person name="Wang J."/>
            <person name="Du Y."/>
            <person name="Li S."/>
        </authorList>
    </citation>
    <scope>NUCLEOTIDE SEQUENCE [LARGE SCALE GENOMIC DNA]</scope>
    <source>
        <strain evidence="2">cv. 9930</strain>
    </source>
</reference>
<proteinExistence type="predicted"/>